<evidence type="ECO:0008006" key="3">
    <source>
        <dbReference type="Google" id="ProtNLM"/>
    </source>
</evidence>
<dbReference type="SUPFAM" id="SSF53756">
    <property type="entry name" value="UDP-Glycosyltransferase/glycogen phosphorylase"/>
    <property type="match status" value="1"/>
</dbReference>
<dbReference type="EMBL" id="FODN01000009">
    <property type="protein sequence ID" value="SEO62913.1"/>
    <property type="molecule type" value="Genomic_DNA"/>
</dbReference>
<dbReference type="RefSeq" id="WP_091173817.1">
    <property type="nucleotide sequence ID" value="NZ_CBCSFM010000008.1"/>
</dbReference>
<organism evidence="1 2">
    <name type="scientific">Flavobacterium sinopsychrotolerans</name>
    <dbReference type="NCBI Taxonomy" id="604089"/>
    <lineage>
        <taxon>Bacteria</taxon>
        <taxon>Pseudomonadati</taxon>
        <taxon>Bacteroidota</taxon>
        <taxon>Flavobacteriia</taxon>
        <taxon>Flavobacteriales</taxon>
        <taxon>Flavobacteriaceae</taxon>
        <taxon>Flavobacterium</taxon>
    </lineage>
</organism>
<evidence type="ECO:0000313" key="1">
    <source>
        <dbReference type="EMBL" id="SEO62913.1"/>
    </source>
</evidence>
<dbReference type="Proteomes" id="UP000198657">
    <property type="component" value="Unassembled WGS sequence"/>
</dbReference>
<evidence type="ECO:0000313" key="2">
    <source>
        <dbReference type="Proteomes" id="UP000198657"/>
    </source>
</evidence>
<reference evidence="2" key="1">
    <citation type="submission" date="2016-10" db="EMBL/GenBank/DDBJ databases">
        <authorList>
            <person name="Varghese N."/>
            <person name="Submissions S."/>
        </authorList>
    </citation>
    <scope>NUCLEOTIDE SEQUENCE [LARGE SCALE GENOMIC DNA]</scope>
    <source>
        <strain evidence="2">CGMCC 1.8704</strain>
    </source>
</reference>
<dbReference type="STRING" id="604089.SAMN04487942_3268"/>
<accession>A0A1H8RAG4</accession>
<gene>
    <name evidence="1" type="ORF">SAMN04487942_3268</name>
</gene>
<sequence length="431" mass="50628">MKIDKSLCLLYNYFNYSDYKNREYYDLIRYVLDQKIYHYGNNFKHPHERHVFGYENVKIIILRKGYDLFVKVNSIFSKKSEKIKIWSSAYFDLPEKINNETYYISRPPWNYSKKKNDLYNYDLYKKVKKVQVKLDLGNVNELIQQSFFEEIDSLKAYIKQYVLNEDIKAVFLANDLGFFDKLIIQIFKEINRPSFLLIHGLPGIYGSIDNNRTDYLVVWGEAIKQNYIDVGLNPNKIIVNGHPKYDIKTDRHLKFEFDDILVLPKSMPGAPMGDQYALSDRGNCIYYMLSIQNVLKKFGVSKVRFRPHPSEDSKWYLKYLDNGFFIRDTDSLDISLKRSSLVIGPTSTVFLESLFYGTNYVVFEPRLENENGLDNLPVIPPFNGNNQKVPSAKTDEELFVILKNKQKVDLSILSEYIESSFNPDLVLEKIK</sequence>
<proteinExistence type="predicted"/>
<dbReference type="AlphaFoldDB" id="A0A1H8RAG4"/>
<protein>
    <recommendedName>
        <fullName evidence="3">CDP-Glycerol:Poly(Glycerophosphate) glycerophosphotransferase</fullName>
    </recommendedName>
</protein>
<keyword evidence="2" id="KW-1185">Reference proteome</keyword>
<dbReference type="OrthoDB" id="1300600at2"/>
<name>A0A1H8RAG4_9FLAO</name>